<evidence type="ECO:0000259" key="6">
    <source>
        <dbReference type="PROSITE" id="PS50835"/>
    </source>
</evidence>
<keyword evidence="4" id="KW-0325">Glycoprotein</keyword>
<dbReference type="InterPro" id="IPR013783">
    <property type="entry name" value="Ig-like_fold"/>
</dbReference>
<dbReference type="InParanoid" id="A0A1X7SVN7"/>
<dbReference type="GO" id="GO:0098609">
    <property type="term" value="P:cell-cell adhesion"/>
    <property type="evidence" value="ECO:0007669"/>
    <property type="project" value="TreeGrafter"/>
</dbReference>
<dbReference type="GO" id="GO:0050839">
    <property type="term" value="F:cell adhesion molecule binding"/>
    <property type="evidence" value="ECO:0007669"/>
    <property type="project" value="TreeGrafter"/>
</dbReference>
<name>A0A1X7SVN7_AMPQE</name>
<proteinExistence type="predicted"/>
<reference evidence="7" key="1">
    <citation type="submission" date="2017-05" db="UniProtKB">
        <authorList>
            <consortium name="EnsemblMetazoa"/>
        </authorList>
    </citation>
    <scope>IDENTIFICATION</scope>
</reference>
<dbReference type="SUPFAM" id="SSF48726">
    <property type="entry name" value="Immunoglobulin"/>
    <property type="match status" value="4"/>
</dbReference>
<organism evidence="7">
    <name type="scientific">Amphimedon queenslandica</name>
    <name type="common">Sponge</name>
    <dbReference type="NCBI Taxonomy" id="400682"/>
    <lineage>
        <taxon>Eukaryota</taxon>
        <taxon>Metazoa</taxon>
        <taxon>Porifera</taxon>
        <taxon>Demospongiae</taxon>
        <taxon>Heteroscleromorpha</taxon>
        <taxon>Haplosclerida</taxon>
        <taxon>Niphatidae</taxon>
        <taxon>Amphimedon</taxon>
    </lineage>
</organism>
<evidence type="ECO:0000313" key="7">
    <source>
        <dbReference type="EnsemblMetazoa" id="Aqu2.1.06211_001"/>
    </source>
</evidence>
<evidence type="ECO:0000256" key="2">
    <source>
        <dbReference type="ARBA" id="ARBA00023136"/>
    </source>
</evidence>
<dbReference type="PANTHER" id="PTHR11640">
    <property type="entry name" value="NEPHRIN"/>
    <property type="match status" value="1"/>
</dbReference>
<dbReference type="GO" id="GO:0005911">
    <property type="term" value="C:cell-cell junction"/>
    <property type="evidence" value="ECO:0007669"/>
    <property type="project" value="TreeGrafter"/>
</dbReference>
<dbReference type="SMART" id="SM00409">
    <property type="entry name" value="IG"/>
    <property type="match status" value="4"/>
</dbReference>
<dbReference type="Gene3D" id="2.60.40.10">
    <property type="entry name" value="Immunoglobulins"/>
    <property type="match status" value="4"/>
</dbReference>
<feature type="domain" description="Ig-like" evidence="6">
    <location>
        <begin position="79"/>
        <end position="161"/>
    </location>
</feature>
<feature type="domain" description="Ig-like" evidence="6">
    <location>
        <begin position="366"/>
        <end position="446"/>
    </location>
</feature>
<dbReference type="EnsemblMetazoa" id="Aqu2.1.06211_001">
    <property type="protein sequence ID" value="Aqu2.1.06211_001"/>
    <property type="gene ID" value="Aqu2.1.06211"/>
</dbReference>
<protein>
    <recommendedName>
        <fullName evidence="6">Ig-like domain-containing protein</fullName>
    </recommendedName>
</protein>
<keyword evidence="2" id="KW-0472">Membrane</keyword>
<accession>A0A1X7SVN7</accession>
<dbReference type="InterPro" id="IPR003599">
    <property type="entry name" value="Ig_sub"/>
</dbReference>
<dbReference type="Pfam" id="PF00047">
    <property type="entry name" value="ig"/>
    <property type="match status" value="3"/>
</dbReference>
<sequence length="586" mass="66166">MDTVVNISWINNEDDILNSSTIDIEDYTEHNFQYHLTNFSLSNAGQYKCSNTHHTQQEYKFIQSSESQYKYTNITAIIPIDNTALEFKPTEPYYEVGSDVILSCKVTEPNSPLVNVDTTVNIKWSCNRNLSQQYSIYPYNKYFNHTLTNIKLSDAGEYNCTYYLNSTTDNPYIIPSDARTGVTNVTIKIPKSNDPSITPLNSYYNVGHNINLACSVPIFNYSLLDIDIKVNIQWLNSTNHILHSYTVPNDKVPVINLIPHQSVYDAGSDITLSCSVTYPYSSFIDVDTNLTLQWFNSSNHTLNFSTIINDNNEHTLTYTISNARLSDAGLYACSFFINTSVSHIVTSNATRNFTIINIKMPNVITPYILVHPSKSYYNVNDNITLSCIISYPTNHLIDVNTTVTIQWHHYGLDRLNSYTEVNDKAQHSFSYTIGNARLSDAGQYTCSFFVNATNNNDVIRIPNGKNPSVNQLKPYYSVGDSITLTCTATYPSHITTNLNIQWLNSSNHTLHSYTGINNNTEHTISYTINNVSLSDAGQYTCQYSISSTNHSFVLPSDNIRTSVNVTVNGKSFFDCSKTISLAYRYN</sequence>
<dbReference type="OrthoDB" id="6075577at2759"/>
<evidence type="ECO:0000256" key="1">
    <source>
        <dbReference type="ARBA" id="ARBA00004479"/>
    </source>
</evidence>
<dbReference type="InterPro" id="IPR007110">
    <property type="entry name" value="Ig-like_dom"/>
</dbReference>
<dbReference type="InterPro" id="IPR003598">
    <property type="entry name" value="Ig_sub2"/>
</dbReference>
<dbReference type="InterPro" id="IPR036179">
    <property type="entry name" value="Ig-like_dom_sf"/>
</dbReference>
<dbReference type="PANTHER" id="PTHR11640:SF164">
    <property type="entry name" value="MAM DOMAIN-CONTAINING GLYCOSYLPHOSPHATIDYLINOSITOL ANCHOR PROTEIN 1"/>
    <property type="match status" value="1"/>
</dbReference>
<comment type="subcellular location">
    <subcellularLocation>
        <location evidence="1">Membrane</location>
        <topology evidence="1">Single-pass type I membrane protein</topology>
    </subcellularLocation>
</comment>
<evidence type="ECO:0000256" key="3">
    <source>
        <dbReference type="ARBA" id="ARBA00023157"/>
    </source>
</evidence>
<keyword evidence="3" id="KW-1015">Disulfide bond</keyword>
<dbReference type="AlphaFoldDB" id="A0A1X7SVN7"/>
<dbReference type="SMART" id="SM00408">
    <property type="entry name" value="IGc2"/>
    <property type="match status" value="4"/>
</dbReference>
<dbReference type="PROSITE" id="PS50835">
    <property type="entry name" value="IG_LIKE"/>
    <property type="match status" value="4"/>
</dbReference>
<dbReference type="GO" id="GO:0005886">
    <property type="term" value="C:plasma membrane"/>
    <property type="evidence" value="ECO:0007669"/>
    <property type="project" value="TreeGrafter"/>
</dbReference>
<feature type="domain" description="Ig-like" evidence="6">
    <location>
        <begin position="467"/>
        <end position="566"/>
    </location>
</feature>
<keyword evidence="5" id="KW-0393">Immunoglobulin domain</keyword>
<evidence type="ECO:0000256" key="4">
    <source>
        <dbReference type="ARBA" id="ARBA00023180"/>
    </source>
</evidence>
<dbReference type="InterPro" id="IPR051275">
    <property type="entry name" value="Cell_adhesion_signaling"/>
</dbReference>
<dbReference type="InterPro" id="IPR013151">
    <property type="entry name" value="Immunoglobulin_dom"/>
</dbReference>
<evidence type="ECO:0000256" key="5">
    <source>
        <dbReference type="ARBA" id="ARBA00023319"/>
    </source>
</evidence>
<feature type="domain" description="Ig-like" evidence="6">
    <location>
        <begin position="253"/>
        <end position="333"/>
    </location>
</feature>